<dbReference type="AlphaFoldDB" id="A0A7K0BRJ7"/>
<proteinExistence type="predicted"/>
<dbReference type="Proteomes" id="UP000487268">
    <property type="component" value="Unassembled WGS sequence"/>
</dbReference>
<gene>
    <name evidence="2" type="ORF">ACRB68_15560</name>
</gene>
<evidence type="ECO:0000313" key="2">
    <source>
        <dbReference type="EMBL" id="MQY03512.1"/>
    </source>
</evidence>
<reference evidence="2 3" key="1">
    <citation type="submission" date="2019-10" db="EMBL/GenBank/DDBJ databases">
        <title>Actinomadura rubteroloni sp. nov. and Actinomadura macrotermitis sp. nov., isolated from the gut of fungus growing-termite Macrotermes natalensis.</title>
        <authorList>
            <person name="Benndorf R."/>
            <person name="Martin K."/>
            <person name="Kuefner M."/>
            <person name="De Beer W."/>
            <person name="Kaster A.-K."/>
            <person name="Vollmers J."/>
            <person name="Poulsen M."/>
            <person name="Beemelmanns C."/>
        </authorList>
    </citation>
    <scope>NUCLEOTIDE SEQUENCE [LARGE SCALE GENOMIC DNA]</scope>
    <source>
        <strain evidence="2 3">RB68</strain>
    </source>
</reference>
<comment type="caution">
    <text evidence="2">The sequence shown here is derived from an EMBL/GenBank/DDBJ whole genome shotgun (WGS) entry which is preliminary data.</text>
</comment>
<sequence length="57" mass="6574">MRIRPESHVNGCRFEHGAAATALRRRAGRSGLCWERPSDQERRRRAAGSRYPRVGRL</sequence>
<dbReference type="RefSeq" id="WP_153531427.1">
    <property type="nucleotide sequence ID" value="NZ_WEGH01000001.1"/>
</dbReference>
<evidence type="ECO:0000313" key="3">
    <source>
        <dbReference type="Proteomes" id="UP000487268"/>
    </source>
</evidence>
<name>A0A7K0BRJ7_9ACTN</name>
<organism evidence="2 3">
    <name type="scientific">Actinomadura macrotermitis</name>
    <dbReference type="NCBI Taxonomy" id="2585200"/>
    <lineage>
        <taxon>Bacteria</taxon>
        <taxon>Bacillati</taxon>
        <taxon>Actinomycetota</taxon>
        <taxon>Actinomycetes</taxon>
        <taxon>Streptosporangiales</taxon>
        <taxon>Thermomonosporaceae</taxon>
        <taxon>Actinomadura</taxon>
    </lineage>
</organism>
<accession>A0A7K0BRJ7</accession>
<feature type="region of interest" description="Disordered" evidence="1">
    <location>
        <begin position="37"/>
        <end position="57"/>
    </location>
</feature>
<protein>
    <submittedName>
        <fullName evidence="2">Uncharacterized protein</fullName>
    </submittedName>
</protein>
<keyword evidence="3" id="KW-1185">Reference proteome</keyword>
<dbReference type="EMBL" id="WEGH01000001">
    <property type="protein sequence ID" value="MQY03512.1"/>
    <property type="molecule type" value="Genomic_DNA"/>
</dbReference>
<feature type="compositionally biased region" description="Basic residues" evidence="1">
    <location>
        <begin position="43"/>
        <end position="57"/>
    </location>
</feature>
<evidence type="ECO:0000256" key="1">
    <source>
        <dbReference type="SAM" id="MobiDB-lite"/>
    </source>
</evidence>